<evidence type="ECO:0000256" key="5">
    <source>
        <dbReference type="ARBA" id="ARBA00023136"/>
    </source>
</evidence>
<dbReference type="KEGG" id="fau:Fraau_0077"/>
<comment type="subcellular location">
    <subcellularLocation>
        <location evidence="1">Cell inner membrane</location>
    </subcellularLocation>
</comment>
<accession>H8KZR6</accession>
<evidence type="ECO:0000256" key="6">
    <source>
        <dbReference type="ARBA" id="ARBA00023315"/>
    </source>
</evidence>
<dbReference type="OrthoDB" id="9808633at2"/>
<dbReference type="PANTHER" id="PTHR30606:SF9">
    <property type="entry name" value="LIPID A BIOSYNTHESIS LAUROYLTRANSFERASE"/>
    <property type="match status" value="1"/>
</dbReference>
<keyword evidence="8" id="KW-1185">Reference proteome</keyword>
<dbReference type="AlphaFoldDB" id="H8KZR6"/>
<dbReference type="InterPro" id="IPR004960">
    <property type="entry name" value="LipA_acyltrans"/>
</dbReference>
<keyword evidence="6 7" id="KW-0012">Acyltransferase</keyword>
<evidence type="ECO:0000256" key="4">
    <source>
        <dbReference type="ARBA" id="ARBA00022679"/>
    </source>
</evidence>
<keyword evidence="4 7" id="KW-0808">Transferase</keyword>
<dbReference type="HOGENOM" id="CLU_049421_2_1_6"/>
<dbReference type="PIRSF" id="PIRSF028561">
    <property type="entry name" value="Ac_Trasf"/>
    <property type="match status" value="1"/>
</dbReference>
<evidence type="ECO:0000256" key="3">
    <source>
        <dbReference type="ARBA" id="ARBA00022519"/>
    </source>
</evidence>
<dbReference type="GO" id="GO:0009247">
    <property type="term" value="P:glycolipid biosynthetic process"/>
    <property type="evidence" value="ECO:0007669"/>
    <property type="project" value="UniProtKB-ARBA"/>
</dbReference>
<dbReference type="InterPro" id="IPR014548">
    <property type="entry name" value="Ac_Trasf"/>
</dbReference>
<keyword evidence="2" id="KW-1003">Cell membrane</keyword>
<evidence type="ECO:0000256" key="1">
    <source>
        <dbReference type="ARBA" id="ARBA00004533"/>
    </source>
</evidence>
<dbReference type="GO" id="GO:0005886">
    <property type="term" value="C:plasma membrane"/>
    <property type="evidence" value="ECO:0007669"/>
    <property type="project" value="UniProtKB-SubCell"/>
</dbReference>
<name>H8KZR6_FRAAD</name>
<dbReference type="STRING" id="767434.Fraau_0077"/>
<proteinExistence type="predicted"/>
<protein>
    <submittedName>
        <fullName evidence="7">Putative acyltransferase</fullName>
    </submittedName>
</protein>
<evidence type="ECO:0000256" key="2">
    <source>
        <dbReference type="ARBA" id="ARBA00022475"/>
    </source>
</evidence>
<organism evidence="7 8">
    <name type="scientific">Frateuria aurantia (strain ATCC 33424 / DSM 6220 / KCTC 2777 / LMG 1558 / NBRC 3245 / NCIMB 13370)</name>
    <name type="common">Acetobacter aurantius</name>
    <dbReference type="NCBI Taxonomy" id="767434"/>
    <lineage>
        <taxon>Bacteria</taxon>
        <taxon>Pseudomonadati</taxon>
        <taxon>Pseudomonadota</taxon>
        <taxon>Gammaproteobacteria</taxon>
        <taxon>Lysobacterales</taxon>
        <taxon>Rhodanobacteraceae</taxon>
        <taxon>Frateuria</taxon>
    </lineage>
</organism>
<evidence type="ECO:0000313" key="8">
    <source>
        <dbReference type="Proteomes" id="UP000005234"/>
    </source>
</evidence>
<dbReference type="EMBL" id="CP003350">
    <property type="protein sequence ID" value="AFC84577.1"/>
    <property type="molecule type" value="Genomic_DNA"/>
</dbReference>
<dbReference type="RefSeq" id="WP_014401583.1">
    <property type="nucleotide sequence ID" value="NC_017033.1"/>
</dbReference>
<dbReference type="eggNOG" id="COG4261">
    <property type="taxonomic scope" value="Bacteria"/>
</dbReference>
<gene>
    <name evidence="7" type="ordered locus">Fraau_0077</name>
</gene>
<evidence type="ECO:0000313" key="7">
    <source>
        <dbReference type="EMBL" id="AFC84577.1"/>
    </source>
</evidence>
<reference evidence="7" key="1">
    <citation type="submission" date="2012-02" db="EMBL/GenBank/DDBJ databases">
        <title>The complete genome of Frateuria aurantia DSM 6220.</title>
        <authorList>
            <consortium name="US DOE Joint Genome Institute (JGI-PGF)"/>
            <person name="Lucas S."/>
            <person name="Copeland A."/>
            <person name="Lapidus A."/>
            <person name="Glavina del Rio T."/>
            <person name="Dalin E."/>
            <person name="Tice H."/>
            <person name="Bruce D."/>
            <person name="Goodwin L."/>
            <person name="Pitluck S."/>
            <person name="Peters L."/>
            <person name="Ovchinnikova G."/>
            <person name="Teshima H."/>
            <person name="Kyrpides N."/>
            <person name="Mavromatis K."/>
            <person name="Ivanova N."/>
            <person name="Brettin T."/>
            <person name="Detter J.C."/>
            <person name="Han C."/>
            <person name="Larimer F."/>
            <person name="Land M."/>
            <person name="Hauser L."/>
            <person name="Markowitz V."/>
            <person name="Cheng J.-F."/>
            <person name="Hugenholtz P."/>
            <person name="Woyke T."/>
            <person name="Wu D."/>
            <person name="Brambilla E."/>
            <person name="Klenk H.-P."/>
            <person name="Eisen J.A."/>
        </authorList>
    </citation>
    <scope>NUCLEOTIDE SEQUENCE</scope>
    <source>
        <strain evidence="7">DSM 6220</strain>
    </source>
</reference>
<keyword evidence="5" id="KW-0472">Membrane</keyword>
<keyword evidence="3" id="KW-0997">Cell inner membrane</keyword>
<dbReference type="CDD" id="cd07984">
    <property type="entry name" value="LPLAT_LABLAT-like"/>
    <property type="match status" value="1"/>
</dbReference>
<dbReference type="PANTHER" id="PTHR30606">
    <property type="entry name" value="LIPID A BIOSYNTHESIS LAUROYL ACYLTRANSFERASE"/>
    <property type="match status" value="1"/>
</dbReference>
<sequence>MSGQWQSRPEAGGRLSQRLFLALARGLGRRFAMGILWLTSPWFVWSRRPEREASRAYLGRVLGRAPGIRQLLKHHYWFSIGILDRVYLLSDGDRDFHFEVEGLEHLTAALQEGRGALLFGAHLGSFEALRALSRRYPQVPLDIVLDKQQTPVLTELLGRLAPELAERIIDASAGGTAVTLAMAERCAQGDMVAILADRGRQGEAMHAVPFLGQPAAFPVGPWLLAASLKVPVVLCIGLYLGGNRYRLVFEPVAGRVDIPRARRAEALDAFIRHYAGRLEHFVRLAPYNWFNLYDFWDTSSLPGSAAAESGVVERGHR</sequence>
<dbReference type="GO" id="GO:0016746">
    <property type="term" value="F:acyltransferase activity"/>
    <property type="evidence" value="ECO:0007669"/>
    <property type="project" value="UniProtKB-KW"/>
</dbReference>
<dbReference type="Proteomes" id="UP000005234">
    <property type="component" value="Chromosome"/>
</dbReference>
<dbReference type="Pfam" id="PF03279">
    <property type="entry name" value="Lip_A_acyltrans"/>
    <property type="match status" value="1"/>
</dbReference>